<feature type="chain" id="PRO_5041227076" description="Peptidase C1A papain C-terminal domain-containing protein" evidence="1">
    <location>
        <begin position="19"/>
        <end position="128"/>
    </location>
</feature>
<feature type="signal peptide" evidence="1">
    <location>
        <begin position="1"/>
        <end position="18"/>
    </location>
</feature>
<dbReference type="SUPFAM" id="SSF54001">
    <property type="entry name" value="Cysteine proteinases"/>
    <property type="match status" value="1"/>
</dbReference>
<accession>A0AA36G1N8</accession>
<evidence type="ECO:0000256" key="1">
    <source>
        <dbReference type="SAM" id="SignalP"/>
    </source>
</evidence>
<dbReference type="GO" id="GO:0008234">
    <property type="term" value="F:cysteine-type peptidase activity"/>
    <property type="evidence" value="ECO:0007669"/>
    <property type="project" value="InterPro"/>
</dbReference>
<dbReference type="AlphaFoldDB" id="A0AA36G1N8"/>
<dbReference type="Gene3D" id="3.90.70.10">
    <property type="entry name" value="Cysteine proteinases"/>
    <property type="match status" value="1"/>
</dbReference>
<sequence length="128" mass="14486">MTRPSVLLFLGLVAVALGAFESDLDGILDAFYVCKDFYYYKSGVYSTDCDPNNPDYEGGHAVTIVGYGTSPQGVPYWLVRNSYMMRPLLILGWLVLAACASKHHHEKDPDNLLDDTEHQEFKNFKNRF</sequence>
<name>A0AA36G1N8_9BILA</name>
<dbReference type="GO" id="GO:0006508">
    <property type="term" value="P:proteolysis"/>
    <property type="evidence" value="ECO:0007669"/>
    <property type="project" value="InterPro"/>
</dbReference>
<dbReference type="InterPro" id="IPR000668">
    <property type="entry name" value="Peptidase_C1A_C"/>
</dbReference>
<dbReference type="PROSITE" id="PS00639">
    <property type="entry name" value="THIOL_PROTEASE_HIS"/>
    <property type="match status" value="1"/>
</dbReference>
<keyword evidence="4" id="KW-1185">Reference proteome</keyword>
<dbReference type="InterPro" id="IPR038765">
    <property type="entry name" value="Papain-like_cys_pep_sf"/>
</dbReference>
<keyword evidence="1" id="KW-0732">Signal</keyword>
<dbReference type="InterPro" id="IPR025660">
    <property type="entry name" value="Pept_his_AS"/>
</dbReference>
<comment type="caution">
    <text evidence="3">The sequence shown here is derived from an EMBL/GenBank/DDBJ whole genome shotgun (WGS) entry which is preliminary data.</text>
</comment>
<feature type="non-terminal residue" evidence="3">
    <location>
        <position position="128"/>
    </location>
</feature>
<evidence type="ECO:0000259" key="2">
    <source>
        <dbReference type="Pfam" id="PF00112"/>
    </source>
</evidence>
<proteinExistence type="predicted"/>
<dbReference type="Proteomes" id="UP001177023">
    <property type="component" value="Unassembled WGS sequence"/>
</dbReference>
<feature type="domain" description="Peptidase C1A papain C-terminal" evidence="2">
    <location>
        <begin position="32"/>
        <end position="83"/>
    </location>
</feature>
<evidence type="ECO:0000313" key="4">
    <source>
        <dbReference type="Proteomes" id="UP001177023"/>
    </source>
</evidence>
<dbReference type="EMBL" id="CATQJA010002643">
    <property type="protein sequence ID" value="CAJ0576242.1"/>
    <property type="molecule type" value="Genomic_DNA"/>
</dbReference>
<gene>
    <name evidence="3" type="ORF">MSPICULIGERA_LOCUS14538</name>
</gene>
<dbReference type="Pfam" id="PF00112">
    <property type="entry name" value="Peptidase_C1"/>
    <property type="match status" value="1"/>
</dbReference>
<protein>
    <recommendedName>
        <fullName evidence="2">Peptidase C1A papain C-terminal domain-containing protein</fullName>
    </recommendedName>
</protein>
<reference evidence="3" key="1">
    <citation type="submission" date="2023-06" db="EMBL/GenBank/DDBJ databases">
        <authorList>
            <person name="Delattre M."/>
        </authorList>
    </citation>
    <scope>NUCLEOTIDE SEQUENCE</scope>
    <source>
        <strain evidence="3">AF72</strain>
    </source>
</reference>
<organism evidence="3 4">
    <name type="scientific">Mesorhabditis spiculigera</name>
    <dbReference type="NCBI Taxonomy" id="96644"/>
    <lineage>
        <taxon>Eukaryota</taxon>
        <taxon>Metazoa</taxon>
        <taxon>Ecdysozoa</taxon>
        <taxon>Nematoda</taxon>
        <taxon>Chromadorea</taxon>
        <taxon>Rhabditida</taxon>
        <taxon>Rhabditina</taxon>
        <taxon>Rhabditomorpha</taxon>
        <taxon>Rhabditoidea</taxon>
        <taxon>Rhabditidae</taxon>
        <taxon>Mesorhabditinae</taxon>
        <taxon>Mesorhabditis</taxon>
    </lineage>
</organism>
<evidence type="ECO:0000313" key="3">
    <source>
        <dbReference type="EMBL" id="CAJ0576242.1"/>
    </source>
</evidence>